<dbReference type="EMBL" id="VUMS01000005">
    <property type="protein sequence ID" value="MST65793.1"/>
    <property type="molecule type" value="Genomic_DNA"/>
</dbReference>
<feature type="domain" description="SH3b" evidence="2">
    <location>
        <begin position="52"/>
        <end position="113"/>
    </location>
</feature>
<dbReference type="SMART" id="SM00287">
    <property type="entry name" value="SH3b"/>
    <property type="match status" value="2"/>
</dbReference>
<dbReference type="AlphaFoldDB" id="A0A7X2P1J7"/>
<feature type="signal peptide" evidence="1">
    <location>
        <begin position="1"/>
        <end position="19"/>
    </location>
</feature>
<keyword evidence="3" id="KW-0378">Hydrolase</keyword>
<evidence type="ECO:0000313" key="3">
    <source>
        <dbReference type="EMBL" id="MST65793.1"/>
    </source>
</evidence>
<dbReference type="InterPro" id="IPR042047">
    <property type="entry name" value="SleB_dom1"/>
</dbReference>
<name>A0A7X2P1J7_9FIRM</name>
<dbReference type="Pfam" id="PF07486">
    <property type="entry name" value="Hydrolase_2"/>
    <property type="match status" value="1"/>
</dbReference>
<comment type="caution">
    <text evidence="3">The sequence shown here is derived from an EMBL/GenBank/DDBJ whole genome shotgun (WGS) entry which is preliminary data.</text>
</comment>
<proteinExistence type="predicted"/>
<dbReference type="InterPro" id="IPR011105">
    <property type="entry name" value="Cell_wall_hydrolase_SleB"/>
</dbReference>
<keyword evidence="1" id="KW-0732">Signal</keyword>
<evidence type="ECO:0000313" key="4">
    <source>
        <dbReference type="Proteomes" id="UP000440513"/>
    </source>
</evidence>
<dbReference type="PROSITE" id="PS51781">
    <property type="entry name" value="SH3B"/>
    <property type="match status" value="2"/>
</dbReference>
<dbReference type="InterPro" id="IPR052354">
    <property type="entry name" value="Cell_Wall_Dynamics_Protein"/>
</dbReference>
<dbReference type="PANTHER" id="PTHR34408">
    <property type="entry name" value="FAMILY PROTEIN, PUTATIVE-RELATED"/>
    <property type="match status" value="1"/>
</dbReference>
<keyword evidence="4" id="KW-1185">Reference proteome</keyword>
<dbReference type="Gene3D" id="2.30.30.40">
    <property type="entry name" value="SH3 Domains"/>
    <property type="match status" value="2"/>
</dbReference>
<feature type="domain" description="SH3b" evidence="2">
    <location>
        <begin position="124"/>
        <end position="186"/>
    </location>
</feature>
<dbReference type="PANTHER" id="PTHR34408:SF1">
    <property type="entry name" value="GLYCOSYL HYDROLASE FAMILY 19 DOMAIN-CONTAINING PROTEIN HI_1415"/>
    <property type="match status" value="1"/>
</dbReference>
<feature type="chain" id="PRO_5038357227" evidence="1">
    <location>
        <begin position="20"/>
        <end position="328"/>
    </location>
</feature>
<organism evidence="3 4">
    <name type="scientific">Oliverpabstia intestinalis</name>
    <dbReference type="NCBI Taxonomy" id="2606633"/>
    <lineage>
        <taxon>Bacteria</taxon>
        <taxon>Bacillati</taxon>
        <taxon>Bacillota</taxon>
        <taxon>Clostridia</taxon>
        <taxon>Lachnospirales</taxon>
        <taxon>Lachnospiraceae</taxon>
        <taxon>Oliverpabstia</taxon>
    </lineage>
</organism>
<protein>
    <submittedName>
        <fullName evidence="3">Cell wall hydrolase</fullName>
    </submittedName>
</protein>
<evidence type="ECO:0000259" key="2">
    <source>
        <dbReference type="PROSITE" id="PS51781"/>
    </source>
</evidence>
<gene>
    <name evidence="3" type="ORF">FYJ57_03365</name>
</gene>
<sequence>MNKLWKAAGILGGVLVVTAGSGTLVLADETSTEVTDDNSGSSVLDTDEWAQKAAANVTDYANIRQEGSKESERVGVLPKGAAAQVIEQQGDWTKITSGSVEGYVKSDLLVFGEEAKHLYKESYGSQGTVTASSLRVRKEPSMDAGQIGSMKQGSRVEILGQEGDWYQVSCGEDSAYMFAEYIQIEETTALSVAEYETQKKEKEQAVQQVSQTGASMSASDSELALLAAIIQCEAGGESHTGKVAVGAVIMNRVRSSQFPNSITEVVYQSGQFSPVASGILSSVLSQGARSDCYQAAQEALAGSNPIGSALYFNSGSGRGQQIGNQHFY</sequence>
<dbReference type="Proteomes" id="UP000440513">
    <property type="component" value="Unassembled WGS sequence"/>
</dbReference>
<accession>A0A7X2P1J7</accession>
<dbReference type="RefSeq" id="WP_154431534.1">
    <property type="nucleotide sequence ID" value="NZ_VUMS01000005.1"/>
</dbReference>
<dbReference type="GO" id="GO:0016787">
    <property type="term" value="F:hydrolase activity"/>
    <property type="evidence" value="ECO:0007669"/>
    <property type="project" value="UniProtKB-KW"/>
</dbReference>
<evidence type="ECO:0000256" key="1">
    <source>
        <dbReference type="SAM" id="SignalP"/>
    </source>
</evidence>
<dbReference type="Gene3D" id="1.10.10.2520">
    <property type="entry name" value="Cell wall hydrolase SleB, domain 1"/>
    <property type="match status" value="1"/>
</dbReference>
<reference evidence="3 4" key="1">
    <citation type="submission" date="2019-08" db="EMBL/GenBank/DDBJ databases">
        <title>In-depth cultivation of the pig gut microbiome towards novel bacterial diversity and tailored functional studies.</title>
        <authorList>
            <person name="Wylensek D."/>
            <person name="Hitch T.C.A."/>
            <person name="Clavel T."/>
        </authorList>
    </citation>
    <scope>NUCLEOTIDE SEQUENCE [LARGE SCALE GENOMIC DNA]</scope>
    <source>
        <strain evidence="3 4">BSM-380-WT-5A</strain>
    </source>
</reference>
<dbReference type="Pfam" id="PF08239">
    <property type="entry name" value="SH3_3"/>
    <property type="match status" value="2"/>
</dbReference>
<dbReference type="InterPro" id="IPR003646">
    <property type="entry name" value="SH3-like_bac-type"/>
</dbReference>